<dbReference type="SMART" id="SM00125">
    <property type="entry name" value="IL1"/>
    <property type="match status" value="1"/>
</dbReference>
<evidence type="ECO:0000313" key="10">
    <source>
        <dbReference type="Proteomes" id="UP000694412"/>
    </source>
</evidence>
<reference evidence="9" key="1">
    <citation type="submission" date="2015-11" db="EMBL/GenBank/DDBJ databases">
        <authorList>
            <consortium name="International Coturnix japonica Genome Analysis Consortium"/>
            <person name="Warren W."/>
            <person name="Burt D.W."/>
            <person name="Antin P.B."/>
            <person name="Lanford R."/>
            <person name="Gros J."/>
            <person name="Wilson R.K."/>
        </authorList>
    </citation>
    <scope>NUCLEOTIDE SEQUENCE [LARGE SCALE GENOMIC DNA]</scope>
</reference>
<comment type="function">
    <text evidence="7">Anti-inflammatory antagonist of interleukin-1 family of proinflammatory cytokines such as interleukin-1beta/IL1B and interleukin-1alpha/IL1A. Protects from immune dysregulation and uncontrolled systemic inflammation triggered by IL1 for a range of innate stimulatory agents such as pathogens.</text>
</comment>
<dbReference type="InterPro" id="IPR000975">
    <property type="entry name" value="IL-1_fam"/>
</dbReference>
<dbReference type="GeneTree" id="ENSGT00950000182943"/>
<dbReference type="SUPFAM" id="SSF50353">
    <property type="entry name" value="Cytokine"/>
    <property type="match status" value="1"/>
</dbReference>
<proteinExistence type="inferred from homology"/>
<dbReference type="Proteomes" id="UP000694412">
    <property type="component" value="Chromosome 22"/>
</dbReference>
<dbReference type="GO" id="GO:0071222">
    <property type="term" value="P:cellular response to lipopolysaccharide"/>
    <property type="evidence" value="ECO:0007669"/>
    <property type="project" value="TreeGrafter"/>
</dbReference>
<dbReference type="Pfam" id="PF00340">
    <property type="entry name" value="IL1"/>
    <property type="match status" value="1"/>
</dbReference>
<name>A0A8C2YBH2_COTJA</name>
<comment type="similarity">
    <text evidence="2">Belongs to the IL-1 family.</text>
</comment>
<dbReference type="AlphaFoldDB" id="A0A8C2YBH2"/>
<feature type="chain" id="PRO_5034697817" description="Interleukin-1 receptor antagonist protein" evidence="8">
    <location>
        <begin position="22"/>
        <end position="175"/>
    </location>
</feature>
<dbReference type="InterPro" id="IPR008996">
    <property type="entry name" value="IL1/FGF"/>
</dbReference>
<reference evidence="9" key="2">
    <citation type="submission" date="2025-08" db="UniProtKB">
        <authorList>
            <consortium name="Ensembl"/>
        </authorList>
    </citation>
    <scope>IDENTIFICATION</scope>
</reference>
<dbReference type="GO" id="GO:0005615">
    <property type="term" value="C:extracellular space"/>
    <property type="evidence" value="ECO:0007669"/>
    <property type="project" value="InterPro"/>
</dbReference>
<evidence type="ECO:0000256" key="8">
    <source>
        <dbReference type="SAM" id="SignalP"/>
    </source>
</evidence>
<dbReference type="GO" id="GO:0005125">
    <property type="term" value="F:cytokine activity"/>
    <property type="evidence" value="ECO:0007669"/>
    <property type="project" value="InterPro"/>
</dbReference>
<sequence>MGCPYVVSVPMACLSLWGLYGVPLCCPRVRVSARRLWDMNQQCLYLCDDQLVAGHLQGANAALEEKVFWVPNRFFKPELQPVIMGIRDGTRCLACPTAPQPTLRLQDAVITELPGTGPSSLPFTWFRSYRAGLWRFESAANRGWFLCTSSCAHQPVGLWRCPDPSHVLDFYFQLC</sequence>
<evidence type="ECO:0000256" key="1">
    <source>
        <dbReference type="ARBA" id="ARBA00004613"/>
    </source>
</evidence>
<dbReference type="GO" id="GO:0010628">
    <property type="term" value="P:positive regulation of gene expression"/>
    <property type="evidence" value="ECO:0007669"/>
    <property type="project" value="TreeGrafter"/>
</dbReference>
<keyword evidence="5 8" id="KW-0732">Signal</keyword>
<keyword evidence="4" id="KW-0964">Secreted</keyword>
<dbReference type="Ensembl" id="ENSCJPT00005020212.1">
    <property type="protein sequence ID" value="ENSCJPP00005014144.1"/>
    <property type="gene ID" value="ENSCJPG00005011840.1"/>
</dbReference>
<evidence type="ECO:0000256" key="4">
    <source>
        <dbReference type="ARBA" id="ARBA00022525"/>
    </source>
</evidence>
<evidence type="ECO:0000256" key="7">
    <source>
        <dbReference type="ARBA" id="ARBA00034096"/>
    </source>
</evidence>
<evidence type="ECO:0000256" key="3">
    <source>
        <dbReference type="ARBA" id="ARBA00020519"/>
    </source>
</evidence>
<dbReference type="GO" id="GO:0019221">
    <property type="term" value="P:cytokine-mediated signaling pathway"/>
    <property type="evidence" value="ECO:0007669"/>
    <property type="project" value="TreeGrafter"/>
</dbReference>
<feature type="signal peptide" evidence="8">
    <location>
        <begin position="1"/>
        <end position="21"/>
    </location>
</feature>
<dbReference type="InterPro" id="IPR003297">
    <property type="entry name" value="IL-1RA/IL-36"/>
</dbReference>
<dbReference type="PANTHER" id="PTHR10078">
    <property type="entry name" value="INTERLEUKIN-1 FAMILY MEMBER"/>
    <property type="match status" value="1"/>
</dbReference>
<accession>A0A8C2YBH2</accession>
<dbReference type="PRINTS" id="PR01360">
    <property type="entry name" value="INTRLEUKIN1X"/>
</dbReference>
<dbReference type="GO" id="GO:0002437">
    <property type="term" value="P:inflammatory response to antigenic stimulus"/>
    <property type="evidence" value="ECO:0007669"/>
    <property type="project" value="TreeGrafter"/>
</dbReference>
<reference evidence="9" key="3">
    <citation type="submission" date="2025-09" db="UniProtKB">
        <authorList>
            <consortium name="Ensembl"/>
        </authorList>
    </citation>
    <scope>IDENTIFICATION</scope>
</reference>
<evidence type="ECO:0000256" key="6">
    <source>
        <dbReference type="ARBA" id="ARBA00032732"/>
    </source>
</evidence>
<dbReference type="PANTHER" id="PTHR10078:SF28">
    <property type="entry name" value="INTERLEUKIN-1 RECEPTOR ANTAGONIST PROTEIN"/>
    <property type="match status" value="1"/>
</dbReference>
<protein>
    <recommendedName>
        <fullName evidence="3">Interleukin-1 receptor antagonist protein</fullName>
    </recommendedName>
    <alternativeName>
        <fullName evidence="6">IL1 inhibitor</fullName>
    </alternativeName>
</protein>
<dbReference type="GO" id="GO:0005149">
    <property type="term" value="F:interleukin-1 receptor binding"/>
    <property type="evidence" value="ECO:0007669"/>
    <property type="project" value="InterPro"/>
</dbReference>
<dbReference type="Gene3D" id="2.80.10.50">
    <property type="match status" value="1"/>
</dbReference>
<comment type="subcellular location">
    <subcellularLocation>
        <location evidence="1">Secreted</location>
    </subcellularLocation>
</comment>
<evidence type="ECO:0000256" key="2">
    <source>
        <dbReference type="ARBA" id="ARBA00010448"/>
    </source>
</evidence>
<evidence type="ECO:0000313" key="9">
    <source>
        <dbReference type="Ensembl" id="ENSCJPP00005014144.1"/>
    </source>
</evidence>
<organism evidence="9 10">
    <name type="scientific">Coturnix japonica</name>
    <name type="common">Japanese quail</name>
    <name type="synonym">Coturnix coturnix japonica</name>
    <dbReference type="NCBI Taxonomy" id="93934"/>
    <lineage>
        <taxon>Eukaryota</taxon>
        <taxon>Metazoa</taxon>
        <taxon>Chordata</taxon>
        <taxon>Craniata</taxon>
        <taxon>Vertebrata</taxon>
        <taxon>Euteleostomi</taxon>
        <taxon>Archelosauria</taxon>
        <taxon>Archosauria</taxon>
        <taxon>Dinosauria</taxon>
        <taxon>Saurischia</taxon>
        <taxon>Theropoda</taxon>
        <taxon>Coelurosauria</taxon>
        <taxon>Aves</taxon>
        <taxon>Neognathae</taxon>
        <taxon>Galloanserae</taxon>
        <taxon>Galliformes</taxon>
        <taxon>Phasianidae</taxon>
        <taxon>Perdicinae</taxon>
        <taxon>Coturnix</taxon>
    </lineage>
</organism>
<keyword evidence="10" id="KW-1185">Reference proteome</keyword>
<evidence type="ECO:0000256" key="5">
    <source>
        <dbReference type="ARBA" id="ARBA00022729"/>
    </source>
</evidence>